<keyword evidence="8" id="KW-0496">Mitochondrion</keyword>
<keyword evidence="7" id="KW-0443">Lipid metabolism</keyword>
<keyword evidence="4" id="KW-1000">Mitochondrion outer membrane</keyword>
<evidence type="ECO:0000256" key="5">
    <source>
        <dbReference type="ARBA" id="ARBA00022989"/>
    </source>
</evidence>
<comment type="pathway">
    <text evidence="14">Lipid metabolism; arachidonate metabolism.</text>
</comment>
<keyword evidence="5 21" id="KW-1133">Transmembrane helix</keyword>
<dbReference type="GO" id="GO:0006629">
    <property type="term" value="P:lipid metabolic process"/>
    <property type="evidence" value="ECO:0007669"/>
    <property type="project" value="UniProtKB-KW"/>
</dbReference>
<organism evidence="22 23">
    <name type="scientific">Geranomyces variabilis</name>
    <dbReference type="NCBI Taxonomy" id="109894"/>
    <lineage>
        <taxon>Eukaryota</taxon>
        <taxon>Fungi</taxon>
        <taxon>Fungi incertae sedis</taxon>
        <taxon>Chytridiomycota</taxon>
        <taxon>Chytridiomycota incertae sedis</taxon>
        <taxon>Chytridiomycetes</taxon>
        <taxon>Spizellomycetales</taxon>
        <taxon>Powellomycetaceae</taxon>
        <taxon>Geranomyces</taxon>
    </lineage>
</organism>
<dbReference type="InterPro" id="IPR001129">
    <property type="entry name" value="Membr-assoc_MAPEG"/>
</dbReference>
<feature type="transmembrane region" description="Helical" evidence="21">
    <location>
        <begin position="126"/>
        <end position="147"/>
    </location>
</feature>
<dbReference type="InterPro" id="IPR023352">
    <property type="entry name" value="MAPEG-like_dom_sf"/>
</dbReference>
<evidence type="ECO:0000256" key="9">
    <source>
        <dbReference type="ARBA" id="ARBA00023136"/>
    </source>
</evidence>
<dbReference type="PANTHER" id="PTHR10250:SF26">
    <property type="entry name" value="GLUTATHIONE S-TRANSFERASE 3, MITOCHONDRIAL"/>
    <property type="match status" value="1"/>
</dbReference>
<evidence type="ECO:0000256" key="18">
    <source>
        <dbReference type="ARBA" id="ARBA00069748"/>
    </source>
</evidence>
<evidence type="ECO:0000256" key="3">
    <source>
        <dbReference type="ARBA" id="ARBA00022692"/>
    </source>
</evidence>
<evidence type="ECO:0000256" key="17">
    <source>
        <dbReference type="ARBA" id="ARBA00051411"/>
    </source>
</evidence>
<evidence type="ECO:0000256" key="16">
    <source>
        <dbReference type="ARBA" id="ARBA00049298"/>
    </source>
</evidence>
<accession>A0AAD5XJY5</accession>
<dbReference type="GO" id="GO:0005783">
    <property type="term" value="C:endoplasmic reticulum"/>
    <property type="evidence" value="ECO:0007669"/>
    <property type="project" value="TreeGrafter"/>
</dbReference>
<dbReference type="GO" id="GO:0004464">
    <property type="term" value="F:leukotriene-C4 synthase activity"/>
    <property type="evidence" value="ECO:0007669"/>
    <property type="project" value="UniProtKB-EC"/>
</dbReference>
<evidence type="ECO:0000256" key="21">
    <source>
        <dbReference type="SAM" id="Phobius"/>
    </source>
</evidence>
<evidence type="ECO:0000256" key="7">
    <source>
        <dbReference type="ARBA" id="ARBA00023098"/>
    </source>
</evidence>
<evidence type="ECO:0000256" key="2">
    <source>
        <dbReference type="ARBA" id="ARBA00022679"/>
    </source>
</evidence>
<sequence length="148" mass="16315">MTYAIGLQLTQEHGYALAVAASSALLLQYLAAKAGSLRKKADVPYPYMYAERSVAEKNPIANKHNCHQRAHQNTLEAYPIFLVLFTISAIKYPLIASGAGATWIFSRIMYAQGYYTGDPSQRQRGVFGYLGLITLLGASIKTCFDLIM</sequence>
<evidence type="ECO:0000256" key="14">
    <source>
        <dbReference type="ARBA" id="ARBA00037916"/>
    </source>
</evidence>
<comment type="catalytic activity">
    <reaction evidence="17">
        <text>15-deoxy-Delta(12,14)-prostaglandin J2 + glutathione = 15-deoxy-Delta(12,14)-prostaglandin J2-S-(R)-glutathione</text>
        <dbReference type="Rhea" id="RHEA:75963"/>
        <dbReference type="ChEBI" id="CHEBI:57925"/>
        <dbReference type="ChEBI" id="CHEBI:85236"/>
        <dbReference type="ChEBI" id="CHEBI:194498"/>
    </reaction>
    <physiologicalReaction direction="left-to-right" evidence="17">
        <dbReference type="Rhea" id="RHEA:75964"/>
    </physiologicalReaction>
</comment>
<evidence type="ECO:0000313" key="23">
    <source>
        <dbReference type="Proteomes" id="UP001212152"/>
    </source>
</evidence>
<evidence type="ECO:0000256" key="11">
    <source>
        <dbReference type="ARBA" id="ARBA00023239"/>
    </source>
</evidence>
<evidence type="ECO:0000256" key="1">
    <source>
        <dbReference type="ARBA" id="ARBA00004374"/>
    </source>
</evidence>
<evidence type="ECO:0000313" key="22">
    <source>
        <dbReference type="EMBL" id="KAJ3174532.1"/>
    </source>
</evidence>
<keyword evidence="6" id="KW-0560">Oxidoreductase</keyword>
<keyword evidence="11" id="KW-0456">Lyase</keyword>
<keyword evidence="12" id="KW-0449">Lipoprotein</keyword>
<reference evidence="22" key="1">
    <citation type="submission" date="2020-05" db="EMBL/GenBank/DDBJ databases">
        <title>Phylogenomic resolution of chytrid fungi.</title>
        <authorList>
            <person name="Stajich J.E."/>
            <person name="Amses K."/>
            <person name="Simmons R."/>
            <person name="Seto K."/>
            <person name="Myers J."/>
            <person name="Bonds A."/>
            <person name="Quandt C.A."/>
            <person name="Barry K."/>
            <person name="Liu P."/>
            <person name="Grigoriev I."/>
            <person name="Longcore J.E."/>
            <person name="James T.Y."/>
        </authorList>
    </citation>
    <scope>NUCLEOTIDE SEQUENCE</scope>
    <source>
        <strain evidence="22">JEL0379</strain>
    </source>
</reference>
<dbReference type="GO" id="GO:0004364">
    <property type="term" value="F:glutathione transferase activity"/>
    <property type="evidence" value="ECO:0007669"/>
    <property type="project" value="TreeGrafter"/>
</dbReference>
<dbReference type="EC" id="4.4.1.20" evidence="15"/>
<comment type="catalytic activity">
    <reaction evidence="16">
        <text>leukotriene C4 = leukotriene A4 + glutathione</text>
        <dbReference type="Rhea" id="RHEA:17617"/>
        <dbReference type="ChEBI" id="CHEBI:57463"/>
        <dbReference type="ChEBI" id="CHEBI:57925"/>
        <dbReference type="ChEBI" id="CHEBI:57973"/>
        <dbReference type="EC" id="4.4.1.20"/>
    </reaction>
    <physiologicalReaction direction="right-to-left" evidence="16">
        <dbReference type="Rhea" id="RHEA:17619"/>
    </physiologicalReaction>
</comment>
<feature type="transmembrane region" description="Helical" evidence="21">
    <location>
        <begin position="78"/>
        <end position="106"/>
    </location>
</feature>
<feature type="transmembrane region" description="Helical" evidence="21">
    <location>
        <begin position="15"/>
        <end position="32"/>
    </location>
</feature>
<dbReference type="GO" id="GO:0005741">
    <property type="term" value="C:mitochondrial outer membrane"/>
    <property type="evidence" value="ECO:0007669"/>
    <property type="project" value="UniProtKB-SubCell"/>
</dbReference>
<keyword evidence="10" id="KW-0564">Palmitate</keyword>
<dbReference type="Gene3D" id="1.20.120.550">
    <property type="entry name" value="Membrane associated eicosanoid/glutathione metabolism-like domain"/>
    <property type="match status" value="1"/>
</dbReference>
<proteinExistence type="predicted"/>
<evidence type="ECO:0000256" key="15">
    <source>
        <dbReference type="ARBA" id="ARBA00039056"/>
    </source>
</evidence>
<evidence type="ECO:0000256" key="6">
    <source>
        <dbReference type="ARBA" id="ARBA00023002"/>
    </source>
</evidence>
<dbReference type="EMBL" id="JADGJQ010000064">
    <property type="protein sequence ID" value="KAJ3174532.1"/>
    <property type="molecule type" value="Genomic_DNA"/>
</dbReference>
<keyword evidence="3 21" id="KW-0812">Transmembrane</keyword>
<evidence type="ECO:0000256" key="8">
    <source>
        <dbReference type="ARBA" id="ARBA00023128"/>
    </source>
</evidence>
<dbReference type="InterPro" id="IPR050997">
    <property type="entry name" value="MAPEG"/>
</dbReference>
<keyword evidence="2" id="KW-0808">Transferase</keyword>
<name>A0AAD5XJY5_9FUNG</name>
<dbReference type="FunFam" id="1.20.120.550:FF:000004">
    <property type="entry name" value="Microsomal glutathione S-transferase 3"/>
    <property type="match status" value="1"/>
</dbReference>
<keyword evidence="23" id="KW-1185">Reference proteome</keyword>
<dbReference type="Proteomes" id="UP001212152">
    <property type="component" value="Unassembled WGS sequence"/>
</dbReference>
<protein>
    <recommendedName>
        <fullName evidence="18">Glutathione S-transferase 3, mitochondrial</fullName>
        <ecNumber evidence="15">4.4.1.20</ecNumber>
    </recommendedName>
    <alternativeName>
        <fullName evidence="19">Glutathione peroxidase MGST3</fullName>
    </alternativeName>
    <alternativeName>
        <fullName evidence="20">LTC4 synthase MGST3</fullName>
    </alternativeName>
</protein>
<evidence type="ECO:0000256" key="4">
    <source>
        <dbReference type="ARBA" id="ARBA00022787"/>
    </source>
</evidence>
<comment type="pathway">
    <text evidence="13">Lipid metabolism; leukotriene C4 biosynthesis.</text>
</comment>
<evidence type="ECO:0000256" key="12">
    <source>
        <dbReference type="ARBA" id="ARBA00023288"/>
    </source>
</evidence>
<dbReference type="GO" id="GO:0004602">
    <property type="term" value="F:glutathione peroxidase activity"/>
    <property type="evidence" value="ECO:0007669"/>
    <property type="project" value="TreeGrafter"/>
</dbReference>
<evidence type="ECO:0000256" key="20">
    <source>
        <dbReference type="ARBA" id="ARBA00076908"/>
    </source>
</evidence>
<evidence type="ECO:0000256" key="10">
    <source>
        <dbReference type="ARBA" id="ARBA00023139"/>
    </source>
</evidence>
<dbReference type="AlphaFoldDB" id="A0AAD5XJY5"/>
<dbReference type="Pfam" id="PF01124">
    <property type="entry name" value="MAPEG"/>
    <property type="match status" value="1"/>
</dbReference>
<dbReference type="GO" id="GO:0005635">
    <property type="term" value="C:nuclear envelope"/>
    <property type="evidence" value="ECO:0007669"/>
    <property type="project" value="TreeGrafter"/>
</dbReference>
<dbReference type="SUPFAM" id="SSF161084">
    <property type="entry name" value="MAPEG domain-like"/>
    <property type="match status" value="1"/>
</dbReference>
<comment type="subcellular location">
    <subcellularLocation>
        <location evidence="1">Mitochondrion outer membrane</location>
        <topology evidence="1">Multi-pass membrane protein</topology>
    </subcellularLocation>
</comment>
<evidence type="ECO:0000256" key="19">
    <source>
        <dbReference type="ARBA" id="ARBA00075145"/>
    </source>
</evidence>
<dbReference type="PANTHER" id="PTHR10250">
    <property type="entry name" value="MICROSOMAL GLUTATHIONE S-TRANSFERASE"/>
    <property type="match status" value="1"/>
</dbReference>
<evidence type="ECO:0000256" key="13">
    <source>
        <dbReference type="ARBA" id="ARBA00037884"/>
    </source>
</evidence>
<comment type="caution">
    <text evidence="22">The sequence shown here is derived from an EMBL/GenBank/DDBJ whole genome shotgun (WGS) entry which is preliminary data.</text>
</comment>
<gene>
    <name evidence="22" type="primary">MGST3</name>
    <name evidence="22" type="ORF">HDU87_007124</name>
</gene>
<keyword evidence="9 21" id="KW-0472">Membrane</keyword>